<dbReference type="CDD" id="cd05233">
    <property type="entry name" value="SDR_c"/>
    <property type="match status" value="1"/>
</dbReference>
<keyword evidence="2" id="KW-0560">Oxidoreductase</keyword>
<keyword evidence="4" id="KW-1185">Reference proteome</keyword>
<dbReference type="PANTHER" id="PTHR42760:SF115">
    <property type="entry name" value="3-OXOACYL-[ACYL-CARRIER-PROTEIN] REDUCTASE FABG"/>
    <property type="match status" value="1"/>
</dbReference>
<proteinExistence type="inferred from homology"/>
<dbReference type="SUPFAM" id="SSF51735">
    <property type="entry name" value="NAD(P)-binding Rossmann-fold domains"/>
    <property type="match status" value="1"/>
</dbReference>
<dbReference type="InterPro" id="IPR002347">
    <property type="entry name" value="SDR_fam"/>
</dbReference>
<sequence>MEFAQYSDLKNKIAVVTGASGGIGRALVHALISSGATVIATDLTTNVLAEAFGESDPQPALRALDVSDTEQTNALAKSIAQEYGHLDIWINNAGVLFRENALEYKASAWQKTLDVNLSGTFYGAQAAARVMVEQGSGSILNLASYAGIRARHNCPDYASTKAAAAHLTRCLASEWGPLGLRVNAIAPGYIETPMTRWLRDDAEAAAQYIGKTPVRRLGKPTDIAQAALYLCSEASSFVTGHVLVVDGGFRTRNEPSRLVARYWKASR</sequence>
<dbReference type="InterPro" id="IPR020904">
    <property type="entry name" value="Sc_DH/Rdtase_CS"/>
</dbReference>
<evidence type="ECO:0000256" key="2">
    <source>
        <dbReference type="ARBA" id="ARBA00023002"/>
    </source>
</evidence>
<dbReference type="PROSITE" id="PS00061">
    <property type="entry name" value="ADH_SHORT"/>
    <property type="match status" value="1"/>
</dbReference>
<dbReference type="Proteomes" id="UP001386437">
    <property type="component" value="Unassembled WGS sequence"/>
</dbReference>
<dbReference type="Gene3D" id="3.40.50.720">
    <property type="entry name" value="NAD(P)-binding Rossmann-like Domain"/>
    <property type="match status" value="1"/>
</dbReference>
<gene>
    <name evidence="3" type="ORF">H3V53_11805</name>
</gene>
<dbReference type="EMBL" id="JACFYJ010000015">
    <property type="protein sequence ID" value="MEI5997862.1"/>
    <property type="molecule type" value="Genomic_DNA"/>
</dbReference>
<name>A0ABU8IQI6_9BURK</name>
<organism evidence="3 4">
    <name type="scientific">Paraburkholderia bengalensis</name>
    <dbReference type="NCBI Taxonomy" id="2747562"/>
    <lineage>
        <taxon>Bacteria</taxon>
        <taxon>Pseudomonadati</taxon>
        <taxon>Pseudomonadota</taxon>
        <taxon>Betaproteobacteria</taxon>
        <taxon>Burkholderiales</taxon>
        <taxon>Burkholderiaceae</taxon>
        <taxon>Paraburkholderia</taxon>
    </lineage>
</organism>
<dbReference type="PRINTS" id="PR00081">
    <property type="entry name" value="GDHRDH"/>
</dbReference>
<dbReference type="RefSeq" id="WP_336598072.1">
    <property type="nucleotide sequence ID" value="NZ_JACFYJ010000015.1"/>
</dbReference>
<dbReference type="NCBIfam" id="NF005559">
    <property type="entry name" value="PRK07231.1"/>
    <property type="match status" value="1"/>
</dbReference>
<evidence type="ECO:0000313" key="3">
    <source>
        <dbReference type="EMBL" id="MEI5997862.1"/>
    </source>
</evidence>
<evidence type="ECO:0000256" key="1">
    <source>
        <dbReference type="ARBA" id="ARBA00006484"/>
    </source>
</evidence>
<comment type="similarity">
    <text evidence="1">Belongs to the short-chain dehydrogenases/reductases (SDR) family.</text>
</comment>
<dbReference type="PANTHER" id="PTHR42760">
    <property type="entry name" value="SHORT-CHAIN DEHYDROGENASES/REDUCTASES FAMILY MEMBER"/>
    <property type="match status" value="1"/>
</dbReference>
<comment type="caution">
    <text evidence="3">The sequence shown here is derived from an EMBL/GenBank/DDBJ whole genome shotgun (WGS) entry which is preliminary data.</text>
</comment>
<accession>A0ABU8IQI6</accession>
<reference evidence="3 4" key="1">
    <citation type="journal article" date="2022" name="Arch. Microbiol.">
        <title>Paraburkholderia bengalensis sp. nov. isolated from roots of Oryza sativa, IR64.</title>
        <authorList>
            <person name="Nag P."/>
            <person name="Mondal N."/>
            <person name="Sarkar J."/>
            <person name="Das S."/>
        </authorList>
    </citation>
    <scope>NUCLEOTIDE SEQUENCE [LARGE SCALE GENOMIC DNA]</scope>
    <source>
        <strain evidence="3 4">IR64_4_BI</strain>
    </source>
</reference>
<dbReference type="InterPro" id="IPR036291">
    <property type="entry name" value="NAD(P)-bd_dom_sf"/>
</dbReference>
<dbReference type="PRINTS" id="PR00080">
    <property type="entry name" value="SDRFAMILY"/>
</dbReference>
<dbReference type="Pfam" id="PF13561">
    <property type="entry name" value="adh_short_C2"/>
    <property type="match status" value="1"/>
</dbReference>
<evidence type="ECO:0000313" key="4">
    <source>
        <dbReference type="Proteomes" id="UP001386437"/>
    </source>
</evidence>
<protein>
    <submittedName>
        <fullName evidence="3">SDR family oxidoreductase</fullName>
    </submittedName>
</protein>